<dbReference type="AlphaFoldDB" id="A0A4P5ZGM2"/>
<name>A0A4P5ZGM2_PLAAG</name>
<accession>A0A4P5ZGM2</accession>
<evidence type="ECO:0000313" key="4">
    <source>
        <dbReference type="EMBL" id="GDZ94563.1"/>
    </source>
</evidence>
<evidence type="ECO:0000259" key="3">
    <source>
        <dbReference type="SMART" id="SM00560"/>
    </source>
</evidence>
<evidence type="ECO:0000256" key="1">
    <source>
        <dbReference type="ARBA" id="ARBA00022729"/>
    </source>
</evidence>
<proteinExistence type="predicted"/>
<dbReference type="Gene3D" id="2.60.120.430">
    <property type="entry name" value="Galactose-binding lectin"/>
    <property type="match status" value="1"/>
</dbReference>
<dbReference type="InterPro" id="IPR013320">
    <property type="entry name" value="ConA-like_dom_sf"/>
</dbReference>
<dbReference type="EMBL" id="BJCD01000045">
    <property type="protein sequence ID" value="GDZ94563.1"/>
    <property type="molecule type" value="Genomic_DNA"/>
</dbReference>
<feature type="domain" description="LamG-like jellyroll fold" evidence="3">
    <location>
        <begin position="30"/>
        <end position="178"/>
    </location>
</feature>
<dbReference type="InterPro" id="IPR006558">
    <property type="entry name" value="LamG-like"/>
</dbReference>
<sequence length="399" mass="44009">MTSSATASLLYFNGTDDKIDVGYNNELNPQTFTIESWAYSRTSNTGIERSVLTSRPDSYRWGYMFYQACYQDNWELWLLPPNGDYQKIRGPKVQANVWTHLAATYDPGSSVARFYINGQQVAQQNLNYQPSGPTGSNRQNILRIGSGSTESGYCVGGNYFFNGYIDEVRVWNSVRSAQDIQAKMNQRLTGQEANLVAYWRLSDISGAQVSDLTGHGHNGNICKGSMGSQTINPPFPVPTPVPTPVPFPVPTPVPTPPPPVPTPVPFPVPTPVPTPPPLTSGQFDVVSTSETGYNFTNTSGRDMTFTFYPSGEWKPAYFLPYYTAAGETGFPYQQYMVYPQQTSFALLAIDLQTNTVLAEINGTTQFVIKPGQTVAFRINDVVGCYADNYGTLTVQWSAV</sequence>
<comment type="caution">
    <text evidence="4">The sequence shown here is derived from an EMBL/GenBank/DDBJ whole genome shotgun (WGS) entry which is preliminary data.</text>
</comment>
<dbReference type="Gene3D" id="2.60.120.200">
    <property type="match status" value="1"/>
</dbReference>
<dbReference type="Pfam" id="PF13385">
    <property type="entry name" value="Laminin_G_3"/>
    <property type="match status" value="1"/>
</dbReference>
<protein>
    <recommendedName>
        <fullName evidence="3">LamG-like jellyroll fold domain-containing protein</fullName>
    </recommendedName>
</protein>
<evidence type="ECO:0000313" key="5">
    <source>
        <dbReference type="Proteomes" id="UP000299794"/>
    </source>
</evidence>
<keyword evidence="1" id="KW-0732">Signal</keyword>
<organism evidence="4 5">
    <name type="scientific">Planktothrix agardhii CCAP 1459/11A</name>
    <dbReference type="NCBI Taxonomy" id="282420"/>
    <lineage>
        <taxon>Bacteria</taxon>
        <taxon>Bacillati</taxon>
        <taxon>Cyanobacteriota</taxon>
        <taxon>Cyanophyceae</taxon>
        <taxon>Oscillatoriophycideae</taxon>
        <taxon>Oscillatoriales</taxon>
        <taxon>Microcoleaceae</taxon>
        <taxon>Planktothrix</taxon>
    </lineage>
</organism>
<keyword evidence="2" id="KW-1015">Disulfide bond</keyword>
<dbReference type="RefSeq" id="WP_141294669.1">
    <property type="nucleotide sequence ID" value="NZ_BJCD01000045.1"/>
</dbReference>
<dbReference type="SMART" id="SM00560">
    <property type="entry name" value="LamGL"/>
    <property type="match status" value="1"/>
</dbReference>
<reference evidence="5" key="1">
    <citation type="submission" date="2019-02" db="EMBL/GenBank/DDBJ databases">
        <title>Draft genome sequence of Planktothrix agardhii NIES-905.</title>
        <authorList>
            <person name="Yamaguchi H."/>
            <person name="Suzuki S."/>
            <person name="Kawachi M."/>
        </authorList>
    </citation>
    <scope>NUCLEOTIDE SEQUENCE [LARGE SCALE GENOMIC DNA]</scope>
    <source>
        <strain evidence="5">CCAP 1459/11A</strain>
    </source>
</reference>
<gene>
    <name evidence="4" type="ORF">PA905_25190</name>
</gene>
<dbReference type="SUPFAM" id="SSF49899">
    <property type="entry name" value="Concanavalin A-like lectins/glucanases"/>
    <property type="match status" value="1"/>
</dbReference>
<evidence type="ECO:0000256" key="2">
    <source>
        <dbReference type="ARBA" id="ARBA00023157"/>
    </source>
</evidence>
<dbReference type="Proteomes" id="UP000299794">
    <property type="component" value="Unassembled WGS sequence"/>
</dbReference>